<dbReference type="InterPro" id="IPR007016">
    <property type="entry name" value="O-antigen_ligase-rel_domated"/>
</dbReference>
<keyword evidence="3 6" id="KW-1133">Transmembrane helix</keyword>
<feature type="transmembrane region" description="Helical" evidence="6">
    <location>
        <begin position="367"/>
        <end position="390"/>
    </location>
</feature>
<evidence type="ECO:0000256" key="1">
    <source>
        <dbReference type="ARBA" id="ARBA00004141"/>
    </source>
</evidence>
<feature type="transmembrane region" description="Helical" evidence="6">
    <location>
        <begin position="169"/>
        <end position="192"/>
    </location>
</feature>
<name>A0A2G6E587_9BACT</name>
<keyword evidence="4 6" id="KW-0472">Membrane</keyword>
<evidence type="ECO:0000259" key="7">
    <source>
        <dbReference type="Pfam" id="PF04932"/>
    </source>
</evidence>
<feature type="transmembrane region" description="Helical" evidence="6">
    <location>
        <begin position="65"/>
        <end position="84"/>
    </location>
</feature>
<feature type="domain" description="O-antigen ligase-related" evidence="7">
    <location>
        <begin position="207"/>
        <end position="384"/>
    </location>
</feature>
<dbReference type="PANTHER" id="PTHR37422">
    <property type="entry name" value="TEICHURONIC ACID BIOSYNTHESIS PROTEIN TUAE"/>
    <property type="match status" value="1"/>
</dbReference>
<feature type="transmembrane region" description="Helical" evidence="6">
    <location>
        <begin position="118"/>
        <end position="139"/>
    </location>
</feature>
<feature type="transmembrane region" description="Helical" evidence="6">
    <location>
        <begin position="244"/>
        <end position="262"/>
    </location>
</feature>
<feature type="region of interest" description="Disordered" evidence="5">
    <location>
        <begin position="265"/>
        <end position="292"/>
    </location>
</feature>
<dbReference type="AlphaFoldDB" id="A0A2G6E587"/>
<feature type="compositionally biased region" description="Polar residues" evidence="5">
    <location>
        <begin position="282"/>
        <end position="291"/>
    </location>
</feature>
<comment type="subcellular location">
    <subcellularLocation>
        <location evidence="1">Membrane</location>
        <topology evidence="1">Multi-pass membrane protein</topology>
    </subcellularLocation>
</comment>
<dbReference type="GO" id="GO:0016020">
    <property type="term" value="C:membrane"/>
    <property type="evidence" value="ECO:0007669"/>
    <property type="project" value="UniProtKB-SubCell"/>
</dbReference>
<reference evidence="8 9" key="1">
    <citation type="submission" date="2017-10" db="EMBL/GenBank/DDBJ databases">
        <title>Novel microbial diversity and functional potential in the marine mammal oral microbiome.</title>
        <authorList>
            <person name="Dudek N.K."/>
            <person name="Sun C.L."/>
            <person name="Burstein D."/>
            <person name="Kantor R.S."/>
            <person name="Aliaga Goltsman D.S."/>
            <person name="Bik E.M."/>
            <person name="Thomas B.C."/>
            <person name="Banfield J.F."/>
            <person name="Relman D.A."/>
        </authorList>
    </citation>
    <scope>NUCLEOTIDE SEQUENCE [LARGE SCALE GENOMIC DNA]</scope>
    <source>
        <strain evidence="8">DOLZORAL124_49_17</strain>
    </source>
</reference>
<evidence type="ECO:0000313" key="8">
    <source>
        <dbReference type="EMBL" id="PID57236.1"/>
    </source>
</evidence>
<evidence type="ECO:0000256" key="5">
    <source>
        <dbReference type="SAM" id="MobiDB-lite"/>
    </source>
</evidence>
<accession>A0A2G6E587</accession>
<evidence type="ECO:0000256" key="3">
    <source>
        <dbReference type="ARBA" id="ARBA00022989"/>
    </source>
</evidence>
<protein>
    <recommendedName>
        <fullName evidence="7">O-antigen ligase-related domain-containing protein</fullName>
    </recommendedName>
</protein>
<dbReference type="InterPro" id="IPR051533">
    <property type="entry name" value="WaaL-like"/>
</dbReference>
<dbReference type="Pfam" id="PF04932">
    <property type="entry name" value="Wzy_C"/>
    <property type="match status" value="1"/>
</dbReference>
<comment type="caution">
    <text evidence="8">The sequence shown here is derived from an EMBL/GenBank/DDBJ whole genome shotgun (WGS) entry which is preliminary data.</text>
</comment>
<feature type="transmembrane region" description="Helical" evidence="6">
    <location>
        <begin position="410"/>
        <end position="428"/>
    </location>
</feature>
<evidence type="ECO:0000256" key="6">
    <source>
        <dbReference type="SAM" id="Phobius"/>
    </source>
</evidence>
<sequence>METGQAGQPNCQKICQQLKTLSLYGIIFFTPISIAFSSICLALLTSVYLVEMIVTRRIPRPQSPLNRPLVVFILVTIGLTPFALHVEKSFIKLTNLSSVAVFFVLLTAMQEGRHLRKYVAILIVSMSIGSLYGVLQHFLRIDVFRFNHPISFLKHLNNDLTAPVRISGFTSYMTFGGQLAMILPFIFAYLLLSPTLRDKILWSVVGLINGSALLWTYTRSAWIGGSLAIIVIGLIATGKNFWKYLLLTILFLGPCCMLRQSLDSRPVPPPSHKVESLPVSRQGASLSSDTQGPVRRMLESDIVKRLFSIVELQSNLERLYTWQSSFQIFRDHLFTGIGHGNYSETCVPYRMRYGDFEFTSDAHAHNMLLQIAVIGGIPLLGAFLWLWVTLFRSSYQRYRHTAADDWNGRALTLGGFGALMAFSIHGMFEHTFGDSEVLLLLWLLYALSQVAFEVGDDAQRCPLDAQGDVVMPI</sequence>
<proteinExistence type="predicted"/>
<evidence type="ECO:0000256" key="2">
    <source>
        <dbReference type="ARBA" id="ARBA00022692"/>
    </source>
</evidence>
<dbReference type="PANTHER" id="PTHR37422:SF13">
    <property type="entry name" value="LIPOPOLYSACCHARIDE BIOSYNTHESIS PROTEIN PA4999-RELATED"/>
    <property type="match status" value="1"/>
</dbReference>
<gene>
    <name evidence="8" type="ORF">CSB45_08400</name>
</gene>
<feature type="transmembrane region" description="Helical" evidence="6">
    <location>
        <begin position="221"/>
        <end position="237"/>
    </location>
</feature>
<keyword evidence="2 6" id="KW-0812">Transmembrane</keyword>
<feature type="transmembrane region" description="Helical" evidence="6">
    <location>
        <begin position="199"/>
        <end position="215"/>
    </location>
</feature>
<evidence type="ECO:0000313" key="9">
    <source>
        <dbReference type="Proteomes" id="UP000229740"/>
    </source>
</evidence>
<feature type="transmembrane region" description="Helical" evidence="6">
    <location>
        <begin position="90"/>
        <end position="106"/>
    </location>
</feature>
<dbReference type="Proteomes" id="UP000229740">
    <property type="component" value="Unassembled WGS sequence"/>
</dbReference>
<dbReference type="EMBL" id="PDPS01000028">
    <property type="protein sequence ID" value="PID57236.1"/>
    <property type="molecule type" value="Genomic_DNA"/>
</dbReference>
<feature type="transmembrane region" description="Helical" evidence="6">
    <location>
        <begin position="26"/>
        <end position="53"/>
    </location>
</feature>
<evidence type="ECO:0000256" key="4">
    <source>
        <dbReference type="ARBA" id="ARBA00023136"/>
    </source>
</evidence>
<organism evidence="8 9">
    <name type="scientific">candidate division KSB3 bacterium</name>
    <dbReference type="NCBI Taxonomy" id="2044937"/>
    <lineage>
        <taxon>Bacteria</taxon>
        <taxon>candidate division KSB3</taxon>
    </lineage>
</organism>